<dbReference type="Pfam" id="PF00239">
    <property type="entry name" value="Resolvase"/>
    <property type="match status" value="1"/>
</dbReference>
<dbReference type="PROSITE" id="PS51736">
    <property type="entry name" value="RECOMBINASES_3"/>
    <property type="match status" value="1"/>
</dbReference>
<dbReference type="Proteomes" id="UP001596142">
    <property type="component" value="Unassembled WGS sequence"/>
</dbReference>
<dbReference type="InterPro" id="IPR050639">
    <property type="entry name" value="SSR_resolvase"/>
</dbReference>
<keyword evidence="2" id="KW-0233">DNA recombination</keyword>
<keyword evidence="3" id="KW-0175">Coiled coil</keyword>
<accession>A0ABW0YMI1</accession>
<comment type="caution">
    <text evidence="5">The sequence shown here is derived from an EMBL/GenBank/DDBJ whole genome shotgun (WGS) entry which is preliminary data.</text>
</comment>
<dbReference type="RefSeq" id="WP_385941728.1">
    <property type="nucleotide sequence ID" value="NZ_JBHSOZ010000005.1"/>
</dbReference>
<dbReference type="InterPro" id="IPR036162">
    <property type="entry name" value="Resolvase-like_N_sf"/>
</dbReference>
<dbReference type="InterPro" id="IPR006119">
    <property type="entry name" value="Resolv_N"/>
</dbReference>
<dbReference type="EMBL" id="JBHSOZ010000005">
    <property type="protein sequence ID" value="MFC5713665.1"/>
    <property type="molecule type" value="Genomic_DNA"/>
</dbReference>
<evidence type="ECO:0000256" key="3">
    <source>
        <dbReference type="SAM" id="Coils"/>
    </source>
</evidence>
<dbReference type="Gene3D" id="3.90.1750.20">
    <property type="entry name" value="Putative Large Serine Recombinase, Chain B, Domain 2"/>
    <property type="match status" value="1"/>
</dbReference>
<dbReference type="SMART" id="SM00857">
    <property type="entry name" value="Resolvase"/>
    <property type="match status" value="1"/>
</dbReference>
<keyword evidence="6" id="KW-1185">Reference proteome</keyword>
<dbReference type="CDD" id="cd00338">
    <property type="entry name" value="Ser_Recombinase"/>
    <property type="match status" value="1"/>
</dbReference>
<protein>
    <submittedName>
        <fullName evidence="5">Recombinase family protein</fullName>
    </submittedName>
</protein>
<feature type="coiled-coil region" evidence="3">
    <location>
        <begin position="361"/>
        <end position="424"/>
    </location>
</feature>
<sequence length="479" mass="56374">MKKTVCYSRSSLGRDKQKHSIEMQEYVCRDFAKKKGWVIHEYYSDHKISGLKTEINERKKLSLVLNEAKHGLIGKVIVYKRDRLSRNVKQYMEILREFKKSNVGVFFAAENEPQLLEGAVGEFVELILGGMTEAEGRNINQKLIDSKVALLRSGNRRWVSGSIPFGYKLAEKTKEIQRKDEYKKDIETVFNIVCENESPTMTGLAAIIKERTTFNNFDAGRLKNMIRNEIYKGELVQTLQDEKYRDLGEDTKEKLFFVEDSLWEEANKCLSHVEEKNRKSRKENVPRYLTGKVFCSVCNRFMEAKADIYKCKQEKLGHNKNCEQLENAVFQAFKSYLKECIINEVSKIGNKAKWIDKTILSKEIKKEIHKMDTQKRRLEEVTNEWLISKGESKYKEIEQVYEMINKHRGKIHELESERDKYLDIMRNPSFIEYYESKVTMQYLKEHFSDWVVYVEINKNQATVKLKHPIKSTKQKVIDL</sequence>
<reference evidence="6" key="1">
    <citation type="journal article" date="2019" name="Int. J. Syst. Evol. Microbiol.">
        <title>The Global Catalogue of Microorganisms (GCM) 10K type strain sequencing project: providing services to taxonomists for standard genome sequencing and annotation.</title>
        <authorList>
            <consortium name="The Broad Institute Genomics Platform"/>
            <consortium name="The Broad Institute Genome Sequencing Center for Infectious Disease"/>
            <person name="Wu L."/>
            <person name="Ma J."/>
        </authorList>
    </citation>
    <scope>NUCLEOTIDE SEQUENCE [LARGE SCALE GENOMIC DNA]</scope>
    <source>
        <strain evidence="6">CECT 7184</strain>
    </source>
</reference>
<evidence type="ECO:0000256" key="2">
    <source>
        <dbReference type="ARBA" id="ARBA00023172"/>
    </source>
</evidence>
<proteinExistence type="predicted"/>
<gene>
    <name evidence="5" type="ORF">ACFPU1_12810</name>
</gene>
<dbReference type="PANTHER" id="PTHR30461:SF2">
    <property type="entry name" value="SERINE RECOMBINASE PINE-RELATED"/>
    <property type="match status" value="1"/>
</dbReference>
<dbReference type="PANTHER" id="PTHR30461">
    <property type="entry name" value="DNA-INVERTASE FROM LAMBDOID PROPHAGE"/>
    <property type="match status" value="1"/>
</dbReference>
<dbReference type="InterPro" id="IPR038109">
    <property type="entry name" value="DNA_bind_recomb_sf"/>
</dbReference>
<evidence type="ECO:0000313" key="5">
    <source>
        <dbReference type="EMBL" id="MFC5713665.1"/>
    </source>
</evidence>
<dbReference type="SUPFAM" id="SSF53041">
    <property type="entry name" value="Resolvase-like"/>
    <property type="match status" value="1"/>
</dbReference>
<evidence type="ECO:0000259" key="4">
    <source>
        <dbReference type="PROSITE" id="PS51736"/>
    </source>
</evidence>
<dbReference type="Gene3D" id="3.40.50.1390">
    <property type="entry name" value="Resolvase, N-terminal catalytic domain"/>
    <property type="match status" value="1"/>
</dbReference>
<keyword evidence="1" id="KW-0238">DNA-binding</keyword>
<name>A0ABW0YMI1_9BACI</name>
<feature type="domain" description="Resolvase/invertase-type recombinase catalytic" evidence="4">
    <location>
        <begin position="3"/>
        <end position="154"/>
    </location>
</feature>
<evidence type="ECO:0000256" key="1">
    <source>
        <dbReference type="ARBA" id="ARBA00023125"/>
    </source>
</evidence>
<evidence type="ECO:0000313" key="6">
    <source>
        <dbReference type="Proteomes" id="UP001596142"/>
    </source>
</evidence>
<organism evidence="5 6">
    <name type="scientific">Thalassorhabdus alkalitolerans</name>
    <dbReference type="NCBI Taxonomy" id="2282697"/>
    <lineage>
        <taxon>Bacteria</taxon>
        <taxon>Bacillati</taxon>
        <taxon>Bacillota</taxon>
        <taxon>Bacilli</taxon>
        <taxon>Bacillales</taxon>
        <taxon>Bacillaceae</taxon>
        <taxon>Thalassorhabdus</taxon>
    </lineage>
</organism>